<keyword evidence="1" id="KW-0732">Signal</keyword>
<dbReference type="RefSeq" id="WP_336806403.1">
    <property type="nucleotide sequence ID" value="NZ_JBBBNY010000002.1"/>
</dbReference>
<keyword evidence="4" id="KW-1185">Reference proteome</keyword>
<feature type="domain" description="DUF4124" evidence="2">
    <location>
        <begin position="14"/>
        <end position="67"/>
    </location>
</feature>
<gene>
    <name evidence="3" type="ORF">WAT24_03265</name>
</gene>
<dbReference type="InterPro" id="IPR025392">
    <property type="entry name" value="DUF4124"/>
</dbReference>
<dbReference type="Proteomes" id="UP001381174">
    <property type="component" value="Unassembled WGS sequence"/>
</dbReference>
<feature type="signal peptide" evidence="1">
    <location>
        <begin position="1"/>
        <end position="21"/>
    </location>
</feature>
<organism evidence="3 4">
    <name type="scientific">Fulvimonas yonginensis</name>
    <dbReference type="NCBI Taxonomy" id="1495200"/>
    <lineage>
        <taxon>Bacteria</taxon>
        <taxon>Pseudomonadati</taxon>
        <taxon>Pseudomonadota</taxon>
        <taxon>Gammaproteobacteria</taxon>
        <taxon>Lysobacterales</taxon>
        <taxon>Rhodanobacteraceae</taxon>
        <taxon>Fulvimonas</taxon>
    </lineage>
</organism>
<dbReference type="EMBL" id="JBBBNY010000002">
    <property type="protein sequence ID" value="MEI7035774.1"/>
    <property type="molecule type" value="Genomic_DNA"/>
</dbReference>
<sequence length="174" mass="18209">MPALRLTLLLFLFLTAGSARAQTAIRRCVGADGHPVYTDQPCAALQATPAPAGSTAVVPSLRPPAVTCAADADELRQAAIDAFANRDANRLAGLMLWHGYGEHAAVADIRALAALMRRPLLDIGTDQGASDAAAEPAPSGELVVRTVAADGSGDTEQTRFAIERHAGCLWLRQE</sequence>
<reference evidence="3 4" key="1">
    <citation type="journal article" date="2014" name="Int. J. Syst. Evol. Microbiol.">
        <title>Fulvimonas yonginensis sp. nov., isolated from greenhouse soil, and emended description of the genus Fulvimonas.</title>
        <authorList>
            <person name="Ahn J.H."/>
            <person name="Kim S.J."/>
            <person name="Weon H.Y."/>
            <person name="Hong S.B."/>
            <person name="Seok S.J."/>
            <person name="Kwon S.W."/>
        </authorList>
    </citation>
    <scope>NUCLEOTIDE SEQUENCE [LARGE SCALE GENOMIC DNA]</scope>
    <source>
        <strain evidence="3 4">KACC 16952</strain>
    </source>
</reference>
<name>A0ABU8J894_9GAMM</name>
<evidence type="ECO:0000313" key="4">
    <source>
        <dbReference type="Proteomes" id="UP001381174"/>
    </source>
</evidence>
<protein>
    <submittedName>
        <fullName evidence="3">DUF4124 domain-containing protein</fullName>
    </submittedName>
</protein>
<accession>A0ABU8J894</accession>
<comment type="caution">
    <text evidence="3">The sequence shown here is derived from an EMBL/GenBank/DDBJ whole genome shotgun (WGS) entry which is preliminary data.</text>
</comment>
<proteinExistence type="predicted"/>
<feature type="chain" id="PRO_5045530798" evidence="1">
    <location>
        <begin position="22"/>
        <end position="174"/>
    </location>
</feature>
<evidence type="ECO:0000256" key="1">
    <source>
        <dbReference type="SAM" id="SignalP"/>
    </source>
</evidence>
<evidence type="ECO:0000259" key="2">
    <source>
        <dbReference type="Pfam" id="PF13511"/>
    </source>
</evidence>
<evidence type="ECO:0000313" key="3">
    <source>
        <dbReference type="EMBL" id="MEI7035774.1"/>
    </source>
</evidence>
<dbReference type="Pfam" id="PF13511">
    <property type="entry name" value="DUF4124"/>
    <property type="match status" value="1"/>
</dbReference>